<dbReference type="EMBL" id="BMKW01000014">
    <property type="protein sequence ID" value="GGJ35380.1"/>
    <property type="molecule type" value="Genomic_DNA"/>
</dbReference>
<accession>A0A917L0B2</accession>
<gene>
    <name evidence="1" type="ORF">GCM10011320_48920</name>
</gene>
<dbReference type="InterPro" id="IPR014710">
    <property type="entry name" value="RmlC-like_jellyroll"/>
</dbReference>
<dbReference type="RefSeq" id="WP_188971759.1">
    <property type="nucleotide sequence ID" value="NZ_BMKW01000014.1"/>
</dbReference>
<comment type="caution">
    <text evidence="1">The sequence shown here is derived from an EMBL/GenBank/DDBJ whole genome shotgun (WGS) entry which is preliminary data.</text>
</comment>
<dbReference type="Gene3D" id="2.60.120.10">
    <property type="entry name" value="Jelly Rolls"/>
    <property type="match status" value="1"/>
</dbReference>
<sequence length="134" mass="15405">MADERRAHWPKDLQDEIEARAWNGCVGTKLLSDTARVRVWHLHIPPGVRFPFHRHVLNYFWTALADGRARNFFEDGRLADSEIQRGLTRHFEFGPGEYLLHSVQSIGTTTLDYTTVEFLDSPNAPLPLLPDHSN</sequence>
<name>A0A917L0B2_9PROT</name>
<reference evidence="1" key="1">
    <citation type="journal article" date="2014" name="Int. J. Syst. Evol. Microbiol.">
        <title>Complete genome sequence of Corynebacterium casei LMG S-19264T (=DSM 44701T), isolated from a smear-ripened cheese.</title>
        <authorList>
            <consortium name="US DOE Joint Genome Institute (JGI-PGF)"/>
            <person name="Walter F."/>
            <person name="Albersmeier A."/>
            <person name="Kalinowski J."/>
            <person name="Ruckert C."/>
        </authorList>
    </citation>
    <scope>NUCLEOTIDE SEQUENCE</scope>
    <source>
        <strain evidence="1">CGMCC 1.3617</strain>
    </source>
</reference>
<keyword evidence="2" id="KW-1185">Reference proteome</keyword>
<dbReference type="AlphaFoldDB" id="A0A917L0B2"/>
<dbReference type="InterPro" id="IPR011051">
    <property type="entry name" value="RmlC_Cupin_sf"/>
</dbReference>
<evidence type="ECO:0008006" key="3">
    <source>
        <dbReference type="Google" id="ProtNLM"/>
    </source>
</evidence>
<evidence type="ECO:0000313" key="1">
    <source>
        <dbReference type="EMBL" id="GGJ35380.1"/>
    </source>
</evidence>
<dbReference type="SUPFAM" id="SSF51182">
    <property type="entry name" value="RmlC-like cupins"/>
    <property type="match status" value="1"/>
</dbReference>
<reference evidence="1" key="2">
    <citation type="submission" date="2020-09" db="EMBL/GenBank/DDBJ databases">
        <authorList>
            <person name="Sun Q."/>
            <person name="Zhou Y."/>
        </authorList>
    </citation>
    <scope>NUCLEOTIDE SEQUENCE</scope>
    <source>
        <strain evidence="1">CGMCC 1.3617</strain>
    </source>
</reference>
<dbReference type="Proteomes" id="UP000661507">
    <property type="component" value="Unassembled WGS sequence"/>
</dbReference>
<organism evidence="1 2">
    <name type="scientific">Neoroseomonas lacus</name>
    <dbReference type="NCBI Taxonomy" id="287609"/>
    <lineage>
        <taxon>Bacteria</taxon>
        <taxon>Pseudomonadati</taxon>
        <taxon>Pseudomonadota</taxon>
        <taxon>Alphaproteobacteria</taxon>
        <taxon>Acetobacterales</taxon>
        <taxon>Acetobacteraceae</taxon>
        <taxon>Neoroseomonas</taxon>
    </lineage>
</organism>
<protein>
    <recommendedName>
        <fullName evidence="3">Cupin</fullName>
    </recommendedName>
</protein>
<evidence type="ECO:0000313" key="2">
    <source>
        <dbReference type="Proteomes" id="UP000661507"/>
    </source>
</evidence>
<proteinExistence type="predicted"/>